<evidence type="ECO:0008006" key="3">
    <source>
        <dbReference type="Google" id="ProtNLM"/>
    </source>
</evidence>
<comment type="caution">
    <text evidence="1">The sequence shown here is derived from an EMBL/GenBank/DDBJ whole genome shotgun (WGS) entry which is preliminary data.</text>
</comment>
<dbReference type="InterPro" id="IPR029063">
    <property type="entry name" value="SAM-dependent_MTases_sf"/>
</dbReference>
<dbReference type="EMBL" id="AFFL01000007">
    <property type="protein sequence ID" value="EGJ36444.1"/>
    <property type="molecule type" value="Genomic_DNA"/>
</dbReference>
<accession>F3UEV8</accession>
<dbReference type="HOGENOM" id="CLU_2371634_0_0_9"/>
<proteinExistence type="predicted"/>
<reference evidence="1 2" key="1">
    <citation type="submission" date="2011-03" db="EMBL/GenBank/DDBJ databases">
        <authorList>
            <person name="Muzny D."/>
            <person name="Qin X."/>
            <person name="Deng J."/>
            <person name="Jiang H."/>
            <person name="Liu Y."/>
            <person name="Qu J."/>
            <person name="Song X.-Z."/>
            <person name="Zhang L."/>
            <person name="Thornton R."/>
            <person name="Coyle M."/>
            <person name="Francisco L."/>
            <person name="Jackson L."/>
            <person name="Javaid M."/>
            <person name="Korchina V."/>
            <person name="Kovar C."/>
            <person name="Mata R."/>
            <person name="Mathew T."/>
            <person name="Ngo R."/>
            <person name="Nguyen L."/>
            <person name="Nguyen N."/>
            <person name="Okwuonu G."/>
            <person name="Ongeri F."/>
            <person name="Pham C."/>
            <person name="Simmons D."/>
            <person name="Wilczek-Boney K."/>
            <person name="Hale W."/>
            <person name="Jakkamsetti A."/>
            <person name="Pham P."/>
            <person name="Ruth R."/>
            <person name="San Lucas F."/>
            <person name="Warren J."/>
            <person name="Zhang J."/>
            <person name="Zhao Z."/>
            <person name="Zhou C."/>
            <person name="Zhu D."/>
            <person name="Lee S."/>
            <person name="Bess C."/>
            <person name="Blankenburg K."/>
            <person name="Forbes L."/>
            <person name="Fu Q."/>
            <person name="Gubbala S."/>
            <person name="Hirani K."/>
            <person name="Jayaseelan J.C."/>
            <person name="Lara F."/>
            <person name="Munidasa M."/>
            <person name="Palculict T."/>
            <person name="Patil S."/>
            <person name="Pu L.-L."/>
            <person name="Saada N."/>
            <person name="Tang L."/>
            <person name="Weissenberger G."/>
            <person name="Zhu Y."/>
            <person name="Hemphill L."/>
            <person name="Shang Y."/>
            <person name="Youmans B."/>
            <person name="Ayvaz T."/>
            <person name="Ross M."/>
            <person name="Santibanez J."/>
            <person name="Aqrawi P."/>
            <person name="Gross S."/>
            <person name="Joshi V."/>
            <person name="Fowler G."/>
            <person name="Nazareth L."/>
            <person name="Reid J."/>
            <person name="Worley K."/>
            <person name="Petrosino J."/>
            <person name="Highlander S."/>
            <person name="Gibbs R."/>
        </authorList>
    </citation>
    <scope>NUCLEOTIDE SEQUENCE [LARGE SCALE GENOMIC DNA]</scope>
    <source>
        <strain evidence="1 2">SK1056</strain>
    </source>
</reference>
<evidence type="ECO:0000313" key="1">
    <source>
        <dbReference type="EMBL" id="EGJ36444.1"/>
    </source>
</evidence>
<sequence length="95" mass="10819">MAEAGHKFLAKLGKKRLRPGGKLATDWLIEQGQFSSDKKVLEVACNMGTTTIELAKNMVARLLQLIWIRLRWLRLSLMETKMVLVNSSHLSRLMP</sequence>
<dbReference type="Proteomes" id="UP000004171">
    <property type="component" value="Unassembled WGS sequence"/>
</dbReference>
<dbReference type="SUPFAM" id="SSF53335">
    <property type="entry name" value="S-adenosyl-L-methionine-dependent methyltransferases"/>
    <property type="match status" value="1"/>
</dbReference>
<gene>
    <name evidence="1" type="ORF">HMPREF9393_2162</name>
</gene>
<organism evidence="1 2">
    <name type="scientific">Streptococcus sanguinis SK1056</name>
    <dbReference type="NCBI Taxonomy" id="888820"/>
    <lineage>
        <taxon>Bacteria</taxon>
        <taxon>Bacillati</taxon>
        <taxon>Bacillota</taxon>
        <taxon>Bacilli</taxon>
        <taxon>Lactobacillales</taxon>
        <taxon>Streptococcaceae</taxon>
        <taxon>Streptococcus</taxon>
    </lineage>
</organism>
<name>F3UEV8_STRSA</name>
<evidence type="ECO:0000313" key="2">
    <source>
        <dbReference type="Proteomes" id="UP000004171"/>
    </source>
</evidence>
<protein>
    <recommendedName>
        <fullName evidence="3">Methyltransferase</fullName>
    </recommendedName>
</protein>
<dbReference type="Gene3D" id="3.40.50.150">
    <property type="entry name" value="Vaccinia Virus protein VP39"/>
    <property type="match status" value="1"/>
</dbReference>
<dbReference type="AlphaFoldDB" id="F3UEV8"/>
<dbReference type="PATRIC" id="fig|888820.3.peg.2112"/>